<dbReference type="InterPro" id="IPR038135">
    <property type="entry name" value="Methylthiotransferase_N_sf"/>
</dbReference>
<dbReference type="SFLD" id="SFLDG01082">
    <property type="entry name" value="B12-binding_domain_containing"/>
    <property type="match status" value="1"/>
</dbReference>
<dbReference type="PANTHER" id="PTHR43020:SF2">
    <property type="entry name" value="MITOCHONDRIAL TRNA METHYLTHIOTRANSFERASE CDK5RAP1"/>
    <property type="match status" value="1"/>
</dbReference>
<evidence type="ECO:0000256" key="9">
    <source>
        <dbReference type="ARBA" id="ARBA00051425"/>
    </source>
</evidence>
<dbReference type="SFLD" id="SFLDG01061">
    <property type="entry name" value="methylthiotransferase"/>
    <property type="match status" value="1"/>
</dbReference>
<evidence type="ECO:0000256" key="7">
    <source>
        <dbReference type="ARBA" id="ARBA00023014"/>
    </source>
</evidence>
<dbReference type="Pfam" id="PF01938">
    <property type="entry name" value="TRAM"/>
    <property type="match status" value="1"/>
</dbReference>
<evidence type="ECO:0000313" key="17">
    <source>
        <dbReference type="EMBL" id="OXZ27540.1"/>
    </source>
</evidence>
<dbReference type="GO" id="GO:0051539">
    <property type="term" value="F:4 iron, 4 sulfur cluster binding"/>
    <property type="evidence" value="ECO:0007669"/>
    <property type="project" value="UniProtKB-UniRule"/>
</dbReference>
<dbReference type="GO" id="GO:0035597">
    <property type="term" value="F:tRNA-2-methylthio-N(6)-dimethylallyladenosine(37) synthase activity"/>
    <property type="evidence" value="ECO:0007669"/>
    <property type="project" value="UniProtKB-EC"/>
</dbReference>
<dbReference type="InterPro" id="IPR005839">
    <property type="entry name" value="Methylthiotransferase"/>
</dbReference>
<dbReference type="Proteomes" id="UP000215413">
    <property type="component" value="Unassembled WGS sequence"/>
</dbReference>
<keyword evidence="5 13" id="KW-0479">Metal-binding</keyword>
<feature type="binding site" evidence="13">
    <location>
        <position position="70"/>
    </location>
    <ligand>
        <name>[4Fe-4S] cluster</name>
        <dbReference type="ChEBI" id="CHEBI:49883"/>
        <label>1</label>
    </ligand>
</feature>
<dbReference type="PANTHER" id="PTHR43020">
    <property type="entry name" value="CDK5 REGULATORY SUBUNIT-ASSOCIATED PROTEIN 1"/>
    <property type="match status" value="1"/>
</dbReference>
<accession>A0A233V577</accession>
<dbReference type="InterPro" id="IPR007197">
    <property type="entry name" value="rSAM"/>
</dbReference>
<evidence type="ECO:0000256" key="10">
    <source>
        <dbReference type="ARBA" id="ARBA00068570"/>
    </source>
</evidence>
<dbReference type="InterPro" id="IPR058240">
    <property type="entry name" value="rSAM_sf"/>
</dbReference>
<comment type="cofactor">
    <cofactor evidence="13">
        <name>[4Fe-4S] cluster</name>
        <dbReference type="ChEBI" id="CHEBI:49883"/>
    </cofactor>
    <text evidence="13">Binds 2 [4Fe-4S] clusters. One cluster is coordinated with 3 cysteines and an exchangeable S-adenosyl-L-methionine.</text>
</comment>
<keyword evidence="6 13" id="KW-0408">Iron</keyword>
<dbReference type="Pfam" id="PF04055">
    <property type="entry name" value="Radical_SAM"/>
    <property type="match status" value="1"/>
</dbReference>
<evidence type="ECO:0000313" key="18">
    <source>
        <dbReference type="Proteomes" id="UP000215413"/>
    </source>
</evidence>
<evidence type="ECO:0000256" key="6">
    <source>
        <dbReference type="ARBA" id="ARBA00023004"/>
    </source>
</evidence>
<feature type="binding site" evidence="13">
    <location>
        <position position="104"/>
    </location>
    <ligand>
        <name>[4Fe-4S] cluster</name>
        <dbReference type="ChEBI" id="CHEBI:49883"/>
        <label>1</label>
    </ligand>
</feature>
<dbReference type="PROSITE" id="PS51918">
    <property type="entry name" value="RADICAL_SAM"/>
    <property type="match status" value="1"/>
</dbReference>
<keyword evidence="13" id="KW-0963">Cytoplasm</keyword>
<dbReference type="RefSeq" id="WP_094205661.1">
    <property type="nucleotide sequence ID" value="NZ_NDYC01000019.1"/>
</dbReference>
<evidence type="ECO:0000256" key="4">
    <source>
        <dbReference type="ARBA" id="ARBA00022691"/>
    </source>
</evidence>
<dbReference type="InterPro" id="IPR020612">
    <property type="entry name" value="Methylthiotransferase_CS"/>
</dbReference>
<dbReference type="Pfam" id="PF00919">
    <property type="entry name" value="UPF0004"/>
    <property type="match status" value="1"/>
</dbReference>
<evidence type="ECO:0000256" key="13">
    <source>
        <dbReference type="HAMAP-Rule" id="MF_01864"/>
    </source>
</evidence>
<dbReference type="SMART" id="SM00729">
    <property type="entry name" value="Elp3"/>
    <property type="match status" value="1"/>
</dbReference>
<dbReference type="CDD" id="cd01335">
    <property type="entry name" value="Radical_SAM"/>
    <property type="match status" value="1"/>
</dbReference>
<dbReference type="EMBL" id="NDYC01000019">
    <property type="protein sequence ID" value="OXZ27540.1"/>
    <property type="molecule type" value="Genomic_DNA"/>
</dbReference>
<gene>
    <name evidence="13" type="primary">miaB</name>
    <name evidence="17" type="ORF">B9N49_04220</name>
</gene>
<dbReference type="NCBIfam" id="TIGR01574">
    <property type="entry name" value="miaB-methiolase"/>
    <property type="match status" value="1"/>
</dbReference>
<feature type="binding site" evidence="13">
    <location>
        <position position="186"/>
    </location>
    <ligand>
        <name>[4Fe-4S] cluster</name>
        <dbReference type="ChEBI" id="CHEBI:49883"/>
        <label>2</label>
        <note>4Fe-4S-S-AdoMet</note>
    </ligand>
</feature>
<name>A0A233V577_FINMA</name>
<comment type="similarity">
    <text evidence="13">Belongs to the methylthiotransferase family. MiaB subfamily.</text>
</comment>
<evidence type="ECO:0000256" key="3">
    <source>
        <dbReference type="ARBA" id="ARBA00022679"/>
    </source>
</evidence>
<dbReference type="GO" id="GO:0046872">
    <property type="term" value="F:metal ion binding"/>
    <property type="evidence" value="ECO:0007669"/>
    <property type="project" value="UniProtKB-KW"/>
</dbReference>
<dbReference type="InterPro" id="IPR013848">
    <property type="entry name" value="Methylthiotransferase_N"/>
</dbReference>
<dbReference type="AlphaFoldDB" id="A0A233V577"/>
<dbReference type="InterPro" id="IPR023404">
    <property type="entry name" value="rSAM_horseshoe"/>
</dbReference>
<feature type="domain" description="MTTase N-terminal" evidence="15">
    <location>
        <begin position="25"/>
        <end position="143"/>
    </location>
</feature>
<comment type="catalytic activity">
    <reaction evidence="9 13">
        <text>N(6)-dimethylallyladenosine(37) in tRNA + (sulfur carrier)-SH + AH2 + 2 S-adenosyl-L-methionine = 2-methylsulfanyl-N(6)-dimethylallyladenosine(37) in tRNA + (sulfur carrier)-H + 5'-deoxyadenosine + L-methionine + A + S-adenosyl-L-homocysteine + 2 H(+)</text>
        <dbReference type="Rhea" id="RHEA:37067"/>
        <dbReference type="Rhea" id="RHEA-COMP:10375"/>
        <dbReference type="Rhea" id="RHEA-COMP:10376"/>
        <dbReference type="Rhea" id="RHEA-COMP:14737"/>
        <dbReference type="Rhea" id="RHEA-COMP:14739"/>
        <dbReference type="ChEBI" id="CHEBI:13193"/>
        <dbReference type="ChEBI" id="CHEBI:15378"/>
        <dbReference type="ChEBI" id="CHEBI:17319"/>
        <dbReference type="ChEBI" id="CHEBI:17499"/>
        <dbReference type="ChEBI" id="CHEBI:29917"/>
        <dbReference type="ChEBI" id="CHEBI:57844"/>
        <dbReference type="ChEBI" id="CHEBI:57856"/>
        <dbReference type="ChEBI" id="CHEBI:59789"/>
        <dbReference type="ChEBI" id="CHEBI:64428"/>
        <dbReference type="ChEBI" id="CHEBI:74415"/>
        <dbReference type="ChEBI" id="CHEBI:74417"/>
        <dbReference type="EC" id="2.8.4.3"/>
    </reaction>
</comment>
<dbReference type="HAMAP" id="MF_01864">
    <property type="entry name" value="tRNA_metthiotr_MiaB"/>
    <property type="match status" value="1"/>
</dbReference>
<dbReference type="NCBIfam" id="TIGR00089">
    <property type="entry name" value="MiaB/RimO family radical SAM methylthiotransferase"/>
    <property type="match status" value="1"/>
</dbReference>
<evidence type="ECO:0000256" key="5">
    <source>
        <dbReference type="ARBA" id="ARBA00022723"/>
    </source>
</evidence>
<dbReference type="Gene3D" id="3.80.30.20">
    <property type="entry name" value="tm_1862 like domain"/>
    <property type="match status" value="1"/>
</dbReference>
<dbReference type="Gene3D" id="3.40.50.12160">
    <property type="entry name" value="Methylthiotransferase, N-terminal domain"/>
    <property type="match status" value="1"/>
</dbReference>
<reference evidence="18" key="1">
    <citation type="submission" date="2017-04" db="EMBL/GenBank/DDBJ databases">
        <title>Finegoldia magna isolated from orthopedic joint implant-associated infections.</title>
        <authorList>
            <person name="Bjorklund S."/>
            <person name="Bruggemann H."/>
            <person name="Jensen A."/>
            <person name="Hellmark B."/>
            <person name="Soderquist B."/>
        </authorList>
    </citation>
    <scope>NUCLEOTIDE SEQUENCE [LARGE SCALE GENOMIC DNA]</scope>
    <source>
        <strain evidence="18">CCUG 54800</strain>
    </source>
</reference>
<sequence>MEENNNKLPSNSYVNLFINRHQHAPTYSIITHGCQMNEHDSEKIKTLLENMGFEQSDEKLDADFIIFNTCLVRENAEMKVYGQLGALKNLKRENPDMLIAVCGCMMQTGPARDIIRDKYPQVDIVFGVNNINSLPYLIDRHLSSGKLVVDIERKDDIDEDIAIKRENEYVGYVNIMTGCNNFCTYCIVPYARGREQSRSVESILSEVKRMVDQGYKDITLLGQNVNSYGKTLENPVTFTELLTKVNDVDGLERLRFLTSHPKDISDELIDAMGKLDKVCENIHLPFQAGSNSVLERMHRRYTKESYLEKIEKLKKSVPGITFSTDIIVGFPGETEEDFQNTLDVVRKVGYEQAFTFKYNRRPGTKADLFEDQVDEDVKQDRLERLLDVAYPIFYEKNKSYLGTIQEVLIEGESKNNPEVMTGRTRTFKLVNVKCDKSYIGKLVNTKIVDFNSFALTGEMVD</sequence>
<evidence type="ECO:0000256" key="2">
    <source>
        <dbReference type="ARBA" id="ARBA00022485"/>
    </source>
</evidence>
<evidence type="ECO:0000259" key="15">
    <source>
        <dbReference type="PROSITE" id="PS51449"/>
    </source>
</evidence>
<evidence type="ECO:0000256" key="1">
    <source>
        <dbReference type="ARBA" id="ARBA00003234"/>
    </source>
</evidence>
<dbReference type="EC" id="2.8.4.3" evidence="8 13"/>
<keyword evidence="2 13" id="KW-0004">4Fe-4S</keyword>
<protein>
    <recommendedName>
        <fullName evidence="10 13">tRNA-2-methylthio-N(6)-dimethylallyladenosine synthase</fullName>
        <ecNumber evidence="8 13">2.8.4.3</ecNumber>
    </recommendedName>
    <alternativeName>
        <fullName evidence="12 13">(Dimethylallyl)adenosine tRNA methylthiotransferase MiaB</fullName>
    </alternativeName>
    <alternativeName>
        <fullName evidence="11 13">tRNA-i(6)A37 methylthiotransferase</fullName>
    </alternativeName>
</protein>
<dbReference type="InterPro" id="IPR006463">
    <property type="entry name" value="MiaB_methiolase"/>
</dbReference>
<dbReference type="InterPro" id="IPR002792">
    <property type="entry name" value="TRAM_dom"/>
</dbReference>
<dbReference type="GO" id="GO:0005829">
    <property type="term" value="C:cytosol"/>
    <property type="evidence" value="ECO:0007669"/>
    <property type="project" value="TreeGrafter"/>
</dbReference>
<dbReference type="SFLD" id="SFLDS00029">
    <property type="entry name" value="Radical_SAM"/>
    <property type="match status" value="1"/>
</dbReference>
<evidence type="ECO:0000259" key="16">
    <source>
        <dbReference type="PROSITE" id="PS51918"/>
    </source>
</evidence>
<keyword evidence="3 13" id="KW-0808">Transferase</keyword>
<dbReference type="PROSITE" id="PS50926">
    <property type="entry name" value="TRAM"/>
    <property type="match status" value="1"/>
</dbReference>
<organism evidence="17 18">
    <name type="scientific">Finegoldia magna</name>
    <name type="common">Peptostreptococcus magnus</name>
    <dbReference type="NCBI Taxonomy" id="1260"/>
    <lineage>
        <taxon>Bacteria</taxon>
        <taxon>Bacillati</taxon>
        <taxon>Bacillota</taxon>
        <taxon>Tissierellia</taxon>
        <taxon>Tissierellales</taxon>
        <taxon>Peptoniphilaceae</taxon>
        <taxon>Finegoldia</taxon>
    </lineage>
</organism>
<comment type="caution">
    <text evidence="17">The sequence shown here is derived from an EMBL/GenBank/DDBJ whole genome shotgun (WGS) entry which is preliminary data.</text>
</comment>
<feature type="binding site" evidence="13">
    <location>
        <position position="179"/>
    </location>
    <ligand>
        <name>[4Fe-4S] cluster</name>
        <dbReference type="ChEBI" id="CHEBI:49883"/>
        <label>2</label>
        <note>4Fe-4S-S-AdoMet</note>
    </ligand>
</feature>
<dbReference type="SUPFAM" id="SSF102114">
    <property type="entry name" value="Radical SAM enzymes"/>
    <property type="match status" value="1"/>
</dbReference>
<feature type="domain" description="TRAM" evidence="14">
    <location>
        <begin position="398"/>
        <end position="461"/>
    </location>
</feature>
<dbReference type="PROSITE" id="PS01278">
    <property type="entry name" value="MTTASE_RADICAL"/>
    <property type="match status" value="1"/>
</dbReference>
<dbReference type="PROSITE" id="PS51449">
    <property type="entry name" value="MTTASE_N"/>
    <property type="match status" value="1"/>
</dbReference>
<keyword evidence="7 13" id="KW-0411">Iron-sulfur</keyword>
<evidence type="ECO:0000256" key="12">
    <source>
        <dbReference type="ARBA" id="ARBA00081141"/>
    </source>
</evidence>
<comment type="function">
    <text evidence="1 13">Catalyzes the methylthiolation of N6-(dimethylallyl)adenosine (i(6)A), leading to the formation of 2-methylthio-N6-(dimethylallyl)adenosine (ms(2)i(6)A) at position 37 in tRNAs that read codons beginning with uridine.</text>
</comment>
<evidence type="ECO:0000256" key="11">
    <source>
        <dbReference type="ARBA" id="ARBA00080698"/>
    </source>
</evidence>
<proteinExistence type="inferred from homology"/>
<comment type="subcellular location">
    <subcellularLocation>
        <location evidence="13">Cytoplasm</location>
    </subcellularLocation>
</comment>
<keyword evidence="13" id="KW-0819">tRNA processing</keyword>
<feature type="binding site" evidence="13">
    <location>
        <position position="183"/>
    </location>
    <ligand>
        <name>[4Fe-4S] cluster</name>
        <dbReference type="ChEBI" id="CHEBI:49883"/>
        <label>2</label>
        <note>4Fe-4S-S-AdoMet</note>
    </ligand>
</feature>
<keyword evidence="4 13" id="KW-0949">S-adenosyl-L-methionine</keyword>
<evidence type="ECO:0000256" key="8">
    <source>
        <dbReference type="ARBA" id="ARBA00033765"/>
    </source>
</evidence>
<comment type="subunit">
    <text evidence="13">Monomer.</text>
</comment>
<evidence type="ECO:0000259" key="14">
    <source>
        <dbReference type="PROSITE" id="PS50926"/>
    </source>
</evidence>
<feature type="domain" description="Radical SAM core" evidence="16">
    <location>
        <begin position="165"/>
        <end position="395"/>
    </location>
</feature>
<dbReference type="SFLD" id="SFLDF00273">
    <property type="entry name" value="(dimethylallyl)adenosine_tRNA"/>
    <property type="match status" value="1"/>
</dbReference>
<dbReference type="FunFam" id="3.40.50.12160:FF:000003">
    <property type="entry name" value="CDK5 regulatory subunit-associated protein 1"/>
    <property type="match status" value="1"/>
</dbReference>
<dbReference type="FunFam" id="3.80.30.20:FF:000001">
    <property type="entry name" value="tRNA-2-methylthio-N(6)-dimethylallyladenosine synthase 2"/>
    <property type="match status" value="1"/>
</dbReference>
<dbReference type="InterPro" id="IPR006638">
    <property type="entry name" value="Elp3/MiaA/NifB-like_rSAM"/>
</dbReference>
<feature type="binding site" evidence="13">
    <location>
        <position position="34"/>
    </location>
    <ligand>
        <name>[4Fe-4S] cluster</name>
        <dbReference type="ChEBI" id="CHEBI:49883"/>
        <label>1</label>
    </ligand>
</feature>